<dbReference type="PROSITE" id="PS50887">
    <property type="entry name" value="GGDEF"/>
    <property type="match status" value="1"/>
</dbReference>
<dbReference type="SUPFAM" id="SSF55073">
    <property type="entry name" value="Nucleotide cyclase"/>
    <property type="match status" value="1"/>
</dbReference>
<comment type="caution">
    <text evidence="3">The sequence shown here is derived from an EMBL/GenBank/DDBJ whole genome shotgun (WGS) entry which is preliminary data.</text>
</comment>
<evidence type="ECO:0000313" key="3">
    <source>
        <dbReference type="EMBL" id="MFC3121406.1"/>
    </source>
</evidence>
<dbReference type="SMART" id="SM00052">
    <property type="entry name" value="EAL"/>
    <property type="match status" value="1"/>
</dbReference>
<dbReference type="PANTHER" id="PTHR44757:SF2">
    <property type="entry name" value="BIOFILM ARCHITECTURE MAINTENANCE PROTEIN MBAA"/>
    <property type="match status" value="1"/>
</dbReference>
<dbReference type="SMART" id="SM00267">
    <property type="entry name" value="GGDEF"/>
    <property type="match status" value="1"/>
</dbReference>
<dbReference type="CDD" id="cd01949">
    <property type="entry name" value="GGDEF"/>
    <property type="match status" value="1"/>
</dbReference>
<dbReference type="Gene3D" id="3.30.70.270">
    <property type="match status" value="1"/>
</dbReference>
<dbReference type="Gene3D" id="3.20.20.450">
    <property type="entry name" value="EAL domain"/>
    <property type="match status" value="1"/>
</dbReference>
<protein>
    <submittedName>
        <fullName evidence="3">Bifunctional diguanylate cyclase/phosphodiesterase</fullName>
    </submittedName>
</protein>
<dbReference type="SUPFAM" id="SSF141868">
    <property type="entry name" value="EAL domain-like"/>
    <property type="match status" value="1"/>
</dbReference>
<feature type="domain" description="GGDEF" evidence="2">
    <location>
        <begin position="198"/>
        <end position="343"/>
    </location>
</feature>
<sequence length="606" mass="68420">MSSAGNALQIISIQHELSMNIGIGLNLHEMLQVFMERAQKRLSLSSVHMLWHLSSSRPEQFDSLSFPNKNQDVIPSILSEARSIHSQHNPSLYVSPSAHTHCYLFLVPKFGVLVFERKHQAIEDKIINALVSMMTKLATSCLACQQHQNLVDEIAARKKAEVKLREQSLMDPLTQLSNRKMFNANLKKAISNAIRSGRYGAIFYIDLDRFKVINDSLGHSFGDGVLKEIAKRFAKCTREGDTLARIGGDEFALLVVDLDEEKSSATTRAKRIAEKLSETISKPIHVDENELVVTISTGINLFPVQEHAENCIDIQAQMLIQNADLAMYRIKHGNRNGFSFFSSDLQALADKRSKIEKSLRQAVQNEEFEIYYQPLVDKQGAILGAEALLRWQSEALGWVSPAEFIPVAEESGLILPIGDWLIENACKLIKTIQCNNKHLQPKYISINISPRQFIQPQFTENLLTTLDRYEVAHNKLRIEITENVAIDNMSLTIAKMQQLNDEGIAIMLDDFGSGYSSLSYLHKLPLRTIKIDRSFITDIDTLKDNQVITSSIVDICEHFSMECIVEGVETESEFNYLSEKNITALQGYHFYKPLPAKKFLALFKGC</sequence>
<keyword evidence="4" id="KW-1185">Reference proteome</keyword>
<dbReference type="RefSeq" id="WP_376919543.1">
    <property type="nucleotide sequence ID" value="NZ_JBHRSW010000010.1"/>
</dbReference>
<dbReference type="InterPro" id="IPR001633">
    <property type="entry name" value="EAL_dom"/>
</dbReference>
<proteinExistence type="predicted"/>
<dbReference type="InterPro" id="IPR035919">
    <property type="entry name" value="EAL_sf"/>
</dbReference>
<dbReference type="PANTHER" id="PTHR44757">
    <property type="entry name" value="DIGUANYLATE CYCLASE DGCP"/>
    <property type="match status" value="1"/>
</dbReference>
<dbReference type="InterPro" id="IPR029787">
    <property type="entry name" value="Nucleotide_cyclase"/>
</dbReference>
<dbReference type="NCBIfam" id="TIGR00254">
    <property type="entry name" value="GGDEF"/>
    <property type="match status" value="1"/>
</dbReference>
<dbReference type="Pfam" id="PF00990">
    <property type="entry name" value="GGDEF"/>
    <property type="match status" value="1"/>
</dbReference>
<organism evidence="3 4">
    <name type="scientific">Agaribacter flavus</name>
    <dbReference type="NCBI Taxonomy" id="1902781"/>
    <lineage>
        <taxon>Bacteria</taxon>
        <taxon>Pseudomonadati</taxon>
        <taxon>Pseudomonadota</taxon>
        <taxon>Gammaproteobacteria</taxon>
        <taxon>Alteromonadales</taxon>
        <taxon>Alteromonadaceae</taxon>
        <taxon>Agaribacter</taxon>
    </lineage>
</organism>
<dbReference type="EMBL" id="JBHRSW010000010">
    <property type="protein sequence ID" value="MFC3121406.1"/>
    <property type="molecule type" value="Genomic_DNA"/>
</dbReference>
<dbReference type="Pfam" id="PF00563">
    <property type="entry name" value="EAL"/>
    <property type="match status" value="1"/>
</dbReference>
<evidence type="ECO:0000259" key="2">
    <source>
        <dbReference type="PROSITE" id="PS50887"/>
    </source>
</evidence>
<accession>A0ABV7FSF9</accession>
<name>A0ABV7FSF9_9ALTE</name>
<dbReference type="Proteomes" id="UP001595478">
    <property type="component" value="Unassembled WGS sequence"/>
</dbReference>
<reference evidence="4" key="1">
    <citation type="journal article" date="2019" name="Int. J. Syst. Evol. Microbiol.">
        <title>The Global Catalogue of Microorganisms (GCM) 10K type strain sequencing project: providing services to taxonomists for standard genome sequencing and annotation.</title>
        <authorList>
            <consortium name="The Broad Institute Genomics Platform"/>
            <consortium name="The Broad Institute Genome Sequencing Center for Infectious Disease"/>
            <person name="Wu L."/>
            <person name="Ma J."/>
        </authorList>
    </citation>
    <scope>NUCLEOTIDE SEQUENCE [LARGE SCALE GENOMIC DNA]</scope>
    <source>
        <strain evidence="4">KCTC 52473</strain>
    </source>
</reference>
<dbReference type="InterPro" id="IPR000160">
    <property type="entry name" value="GGDEF_dom"/>
</dbReference>
<evidence type="ECO:0000313" key="4">
    <source>
        <dbReference type="Proteomes" id="UP001595478"/>
    </source>
</evidence>
<dbReference type="InterPro" id="IPR043128">
    <property type="entry name" value="Rev_trsase/Diguanyl_cyclase"/>
</dbReference>
<dbReference type="PROSITE" id="PS50883">
    <property type="entry name" value="EAL"/>
    <property type="match status" value="1"/>
</dbReference>
<evidence type="ECO:0000259" key="1">
    <source>
        <dbReference type="PROSITE" id="PS50883"/>
    </source>
</evidence>
<dbReference type="CDD" id="cd01948">
    <property type="entry name" value="EAL"/>
    <property type="match status" value="1"/>
</dbReference>
<gene>
    <name evidence="3" type="ORF">ACFOHL_07215</name>
</gene>
<dbReference type="InterPro" id="IPR052155">
    <property type="entry name" value="Biofilm_reg_signaling"/>
</dbReference>
<feature type="domain" description="EAL" evidence="1">
    <location>
        <begin position="352"/>
        <end position="606"/>
    </location>
</feature>